<dbReference type="HAMAP" id="MF_00127">
    <property type="entry name" value="His_tRNA_synth"/>
    <property type="match status" value="1"/>
</dbReference>
<reference evidence="15 17" key="2">
    <citation type="submission" date="2014-01" db="EMBL/GenBank/DDBJ databases">
        <title>Draft genome sequencing of Bacillus alcalophilus CGMCC 1.3604.</title>
        <authorList>
            <person name="Yang J."/>
            <person name="Diao L."/>
            <person name="Yang S."/>
        </authorList>
    </citation>
    <scope>NUCLEOTIDE SEQUENCE [LARGE SCALE GENOMIC DNA]</scope>
    <source>
        <strain evidence="15 17">CGMCC 1.3604</strain>
    </source>
</reference>
<evidence type="ECO:0000256" key="7">
    <source>
        <dbReference type="ARBA" id="ARBA00022840"/>
    </source>
</evidence>
<dbReference type="AlphaFoldDB" id="A0A094XCH0"/>
<keyword evidence="4 11" id="KW-0963">Cytoplasm</keyword>
<dbReference type="InterPro" id="IPR004516">
    <property type="entry name" value="HisRS/HisZ"/>
</dbReference>
<evidence type="ECO:0000259" key="13">
    <source>
        <dbReference type="PROSITE" id="PS50862"/>
    </source>
</evidence>
<accession>A0A094XCH0</accession>
<protein>
    <recommendedName>
        <fullName evidence="11">Histidine--tRNA ligase</fullName>
        <ecNumber evidence="11">6.1.1.21</ecNumber>
    </recommendedName>
    <alternativeName>
        <fullName evidence="11">Histidyl-tRNA synthetase</fullName>
        <shortName evidence="11">HisRS</shortName>
    </alternativeName>
</protein>
<feature type="binding site" evidence="12">
    <location>
        <position position="258"/>
    </location>
    <ligand>
        <name>L-histidine</name>
        <dbReference type="ChEBI" id="CHEBI:57595"/>
    </ligand>
</feature>
<dbReference type="GO" id="GO:0005524">
    <property type="term" value="F:ATP binding"/>
    <property type="evidence" value="ECO:0007669"/>
    <property type="project" value="UniProtKB-UniRule"/>
</dbReference>
<feature type="binding site" evidence="12">
    <location>
        <begin position="262"/>
        <end position="263"/>
    </location>
    <ligand>
        <name>L-histidine</name>
        <dbReference type="ChEBI" id="CHEBI:57595"/>
    </ligand>
</feature>
<dbReference type="GO" id="GO:0005737">
    <property type="term" value="C:cytoplasm"/>
    <property type="evidence" value="ECO:0007669"/>
    <property type="project" value="UniProtKB-SubCell"/>
</dbReference>
<dbReference type="GO" id="GO:0006427">
    <property type="term" value="P:histidyl-tRNA aminoacylation"/>
    <property type="evidence" value="ECO:0007669"/>
    <property type="project" value="UniProtKB-UniRule"/>
</dbReference>
<feature type="binding site" evidence="12">
    <location>
        <position position="127"/>
    </location>
    <ligand>
        <name>L-histidine</name>
        <dbReference type="ChEBI" id="CHEBI:57595"/>
    </ligand>
</feature>
<feature type="binding site" evidence="12">
    <location>
        <position position="131"/>
    </location>
    <ligand>
        <name>L-histidine</name>
        <dbReference type="ChEBI" id="CHEBI:57595"/>
    </ligand>
</feature>
<dbReference type="Gene3D" id="3.40.50.800">
    <property type="entry name" value="Anticodon-binding domain"/>
    <property type="match status" value="1"/>
</dbReference>
<evidence type="ECO:0000256" key="3">
    <source>
        <dbReference type="ARBA" id="ARBA00011738"/>
    </source>
</evidence>
<dbReference type="InterPro" id="IPR033656">
    <property type="entry name" value="HisRS_anticodon"/>
</dbReference>
<dbReference type="RefSeq" id="WP_003324366.1">
    <property type="nucleotide sequence ID" value="NZ_ALPT02000058.1"/>
</dbReference>
<dbReference type="STRING" id="1218173.BALCAV_0215730"/>
<dbReference type="GO" id="GO:0140096">
    <property type="term" value="F:catalytic activity, acting on a protein"/>
    <property type="evidence" value="ECO:0007669"/>
    <property type="project" value="UniProtKB-ARBA"/>
</dbReference>
<keyword evidence="8 11" id="KW-0648">Protein biosynthesis</keyword>
<evidence type="ECO:0000256" key="9">
    <source>
        <dbReference type="ARBA" id="ARBA00023146"/>
    </source>
</evidence>
<dbReference type="FunFam" id="3.30.930.10:FF:000005">
    <property type="entry name" value="Histidine--tRNA ligase"/>
    <property type="match status" value="1"/>
</dbReference>
<dbReference type="CDD" id="cd00859">
    <property type="entry name" value="HisRS_anticodon"/>
    <property type="match status" value="1"/>
</dbReference>
<evidence type="ECO:0000313" key="14">
    <source>
        <dbReference type="EMBL" id="KGA96500.1"/>
    </source>
</evidence>
<dbReference type="eggNOG" id="COG0124">
    <property type="taxonomic scope" value="Bacteria"/>
</dbReference>
<dbReference type="Pfam" id="PF13393">
    <property type="entry name" value="tRNA-synt_His"/>
    <property type="match status" value="1"/>
</dbReference>
<dbReference type="EMBL" id="ALPT02000058">
    <property type="protein sequence ID" value="KGA96500.1"/>
    <property type="molecule type" value="Genomic_DNA"/>
</dbReference>
<evidence type="ECO:0000256" key="1">
    <source>
        <dbReference type="ARBA" id="ARBA00004496"/>
    </source>
</evidence>
<keyword evidence="9 11" id="KW-0030">Aminoacyl-tRNA synthetase</keyword>
<dbReference type="PROSITE" id="PS50862">
    <property type="entry name" value="AA_TRNA_LIGASE_II"/>
    <property type="match status" value="1"/>
</dbReference>
<gene>
    <name evidence="11" type="primary">hisS</name>
    <name evidence="15" type="ORF">AJ85_08495</name>
    <name evidence="14" type="ORF">BALCAV_0215730</name>
</gene>
<dbReference type="InterPro" id="IPR041715">
    <property type="entry name" value="HisRS-like_core"/>
</dbReference>
<dbReference type="PANTHER" id="PTHR43707:SF1">
    <property type="entry name" value="HISTIDINE--TRNA LIGASE, MITOCHONDRIAL-RELATED"/>
    <property type="match status" value="1"/>
</dbReference>
<evidence type="ECO:0000313" key="15">
    <source>
        <dbReference type="EMBL" id="THG90848.1"/>
    </source>
</evidence>
<reference evidence="14 16" key="1">
    <citation type="journal article" date="2014" name="Genome Announc.">
        <title>Draft Genome Sequence of Bacillus alcalophilus AV1934, a Classic Alkaliphile Isolated from Human Feces in 1934.</title>
        <authorList>
            <person name="Attie O."/>
            <person name="Jayaprakash A."/>
            <person name="Shah H."/>
            <person name="Paulsen I.T."/>
            <person name="Morino M."/>
            <person name="Takahashi Y."/>
            <person name="Narumi I."/>
            <person name="Sachidanandam R."/>
            <person name="Satoh K."/>
            <person name="Ito M."/>
            <person name="Krulwich T.A."/>
        </authorList>
    </citation>
    <scope>NUCLEOTIDE SEQUENCE [LARGE SCALE GENOMIC DNA]</scope>
    <source>
        <strain evidence="14 16">AV1934</strain>
    </source>
</reference>
<feature type="domain" description="Aminoacyl-transfer RNA synthetases class-II family profile" evidence="13">
    <location>
        <begin position="1"/>
        <end position="317"/>
    </location>
</feature>
<feature type="binding site" evidence="12">
    <location>
        <position position="113"/>
    </location>
    <ligand>
        <name>L-histidine</name>
        <dbReference type="ChEBI" id="CHEBI:57595"/>
    </ligand>
</feature>
<dbReference type="Proteomes" id="UP000002754">
    <property type="component" value="Unassembled WGS sequence"/>
</dbReference>
<dbReference type="NCBIfam" id="TIGR00442">
    <property type="entry name" value="hisS"/>
    <property type="match status" value="1"/>
</dbReference>
<comment type="catalytic activity">
    <reaction evidence="10 11">
        <text>tRNA(His) + L-histidine + ATP = L-histidyl-tRNA(His) + AMP + diphosphate + H(+)</text>
        <dbReference type="Rhea" id="RHEA:17313"/>
        <dbReference type="Rhea" id="RHEA-COMP:9665"/>
        <dbReference type="Rhea" id="RHEA-COMP:9689"/>
        <dbReference type="ChEBI" id="CHEBI:15378"/>
        <dbReference type="ChEBI" id="CHEBI:30616"/>
        <dbReference type="ChEBI" id="CHEBI:33019"/>
        <dbReference type="ChEBI" id="CHEBI:57595"/>
        <dbReference type="ChEBI" id="CHEBI:78442"/>
        <dbReference type="ChEBI" id="CHEBI:78527"/>
        <dbReference type="ChEBI" id="CHEBI:456215"/>
        <dbReference type="EC" id="6.1.1.21"/>
    </reaction>
</comment>
<evidence type="ECO:0000256" key="4">
    <source>
        <dbReference type="ARBA" id="ARBA00022490"/>
    </source>
</evidence>
<dbReference type="InterPro" id="IPR036621">
    <property type="entry name" value="Anticodon-bd_dom_sf"/>
</dbReference>
<keyword evidence="16" id="KW-1185">Reference proteome</keyword>
<dbReference type="GO" id="GO:0016740">
    <property type="term" value="F:transferase activity"/>
    <property type="evidence" value="ECO:0007669"/>
    <property type="project" value="UniProtKB-ARBA"/>
</dbReference>
<comment type="subunit">
    <text evidence="3 11">Homodimer.</text>
</comment>
<evidence type="ECO:0000256" key="6">
    <source>
        <dbReference type="ARBA" id="ARBA00022741"/>
    </source>
</evidence>
<dbReference type="OrthoDB" id="9800814at2"/>
<dbReference type="Gene3D" id="3.30.930.10">
    <property type="entry name" value="Bira Bifunctional Protein, Domain 2"/>
    <property type="match status" value="1"/>
</dbReference>
<organism evidence="14 16">
    <name type="scientific">Alkalihalobacillus alcalophilus ATCC 27647 = CGMCC 1.3604</name>
    <dbReference type="NCBI Taxonomy" id="1218173"/>
    <lineage>
        <taxon>Bacteria</taxon>
        <taxon>Bacillati</taxon>
        <taxon>Bacillota</taxon>
        <taxon>Bacilli</taxon>
        <taxon>Bacillales</taxon>
        <taxon>Bacillaceae</taxon>
        <taxon>Alkalihalobacillus</taxon>
    </lineage>
</organism>
<evidence type="ECO:0000256" key="8">
    <source>
        <dbReference type="ARBA" id="ARBA00022917"/>
    </source>
</evidence>
<dbReference type="Proteomes" id="UP000297014">
    <property type="component" value="Unassembled WGS sequence"/>
</dbReference>
<dbReference type="InterPro" id="IPR045864">
    <property type="entry name" value="aa-tRNA-synth_II/BPL/LPL"/>
</dbReference>
<dbReference type="EMBL" id="JALP01000109">
    <property type="protein sequence ID" value="THG90848.1"/>
    <property type="molecule type" value="Genomic_DNA"/>
</dbReference>
<comment type="subcellular location">
    <subcellularLocation>
        <location evidence="1 11">Cytoplasm</location>
    </subcellularLocation>
</comment>
<evidence type="ECO:0000256" key="5">
    <source>
        <dbReference type="ARBA" id="ARBA00022598"/>
    </source>
</evidence>
<comment type="caution">
    <text evidence="14">The sequence shown here is derived from an EMBL/GenBank/DDBJ whole genome shotgun (WGS) entry which is preliminary data.</text>
</comment>
<keyword evidence="5 11" id="KW-0436">Ligase</keyword>
<dbReference type="SUPFAM" id="SSF55681">
    <property type="entry name" value="Class II aaRS and biotin synthetases"/>
    <property type="match status" value="1"/>
</dbReference>
<dbReference type="CDD" id="cd00773">
    <property type="entry name" value="HisRS-like_core"/>
    <property type="match status" value="1"/>
</dbReference>
<comment type="similarity">
    <text evidence="2 11">Belongs to the class-II aminoacyl-tRNA synthetase family.</text>
</comment>
<evidence type="ECO:0000256" key="10">
    <source>
        <dbReference type="ARBA" id="ARBA00047639"/>
    </source>
</evidence>
<evidence type="ECO:0000256" key="11">
    <source>
        <dbReference type="HAMAP-Rule" id="MF_00127"/>
    </source>
</evidence>
<proteinExistence type="inferred from homology"/>
<dbReference type="PIRSF" id="PIRSF001549">
    <property type="entry name" value="His-tRNA_synth"/>
    <property type="match status" value="1"/>
</dbReference>
<name>A0A094XCH0_ALKAL</name>
<evidence type="ECO:0000256" key="12">
    <source>
        <dbReference type="PIRSR" id="PIRSR001549-1"/>
    </source>
</evidence>
<sequence length="426" mass="47769">MNIQIPRGTQDILPGDIEIWQHIEETAKKVCERYNYQEIRTPIFEHTELFQRGVGDTTDIVQKEMYTFTDRGERNLTLRPEGTAGVVRSFVENKLYGQANQPTKLYYTGPMFRYERPQAGRMRQFVQFGVEALGSADPAIDAEVLSLVMRIYKELGVSNLKLVVNSLGDSESRTAHRQALIDHFKPNIAEFCSDCQGRLEKNPLRILDCKKDSSNPLMDSAPSILDYLNEESSQYFEQVKSYLDAIELPYEVDPTLVRGLDYYNHTAFELMAEGEGFGAITTLCGGGRYNGLVESLGGPSTPGIGFAFSIERLIMALKGQNKVPEVAQKLDCYLVTLGEQAKLKSVELLEQLRAAGIKADKDYLDKKMKAQFKAADRLQAAFTAVLGDDELANNIINVKNMETGTQEQIALDELTLYIEKEIQGGK</sequence>
<dbReference type="Pfam" id="PF03129">
    <property type="entry name" value="HGTP_anticodon"/>
    <property type="match status" value="1"/>
</dbReference>
<keyword evidence="6 11" id="KW-0547">Nucleotide-binding</keyword>
<dbReference type="InterPro" id="IPR015807">
    <property type="entry name" value="His-tRNA-ligase"/>
</dbReference>
<dbReference type="InterPro" id="IPR006195">
    <property type="entry name" value="aa-tRNA-synth_II"/>
</dbReference>
<dbReference type="InterPro" id="IPR004154">
    <property type="entry name" value="Anticodon-bd"/>
</dbReference>
<dbReference type="PANTHER" id="PTHR43707">
    <property type="entry name" value="HISTIDYL-TRNA SYNTHETASE"/>
    <property type="match status" value="1"/>
</dbReference>
<dbReference type="EC" id="6.1.1.21" evidence="11"/>
<evidence type="ECO:0000313" key="16">
    <source>
        <dbReference type="Proteomes" id="UP000002754"/>
    </source>
</evidence>
<feature type="binding site" evidence="12">
    <location>
        <begin position="81"/>
        <end position="83"/>
    </location>
    <ligand>
        <name>L-histidine</name>
        <dbReference type="ChEBI" id="CHEBI:57595"/>
    </ligand>
</feature>
<evidence type="ECO:0000256" key="2">
    <source>
        <dbReference type="ARBA" id="ARBA00008226"/>
    </source>
</evidence>
<dbReference type="SUPFAM" id="SSF52954">
    <property type="entry name" value="Class II aaRS ABD-related"/>
    <property type="match status" value="1"/>
</dbReference>
<dbReference type="GO" id="GO:0004821">
    <property type="term" value="F:histidine-tRNA ligase activity"/>
    <property type="evidence" value="ECO:0007669"/>
    <property type="project" value="UniProtKB-UniRule"/>
</dbReference>
<keyword evidence="7 11" id="KW-0067">ATP-binding</keyword>
<evidence type="ECO:0000313" key="17">
    <source>
        <dbReference type="Proteomes" id="UP000297014"/>
    </source>
</evidence>